<evidence type="ECO:0000256" key="10">
    <source>
        <dbReference type="ARBA" id="ARBA00023136"/>
    </source>
</evidence>
<dbReference type="CDD" id="cd13137">
    <property type="entry name" value="MATE_NorM_like"/>
    <property type="match status" value="1"/>
</dbReference>
<dbReference type="InterPro" id="IPR002528">
    <property type="entry name" value="MATE_fam"/>
</dbReference>
<dbReference type="GO" id="GO:0042910">
    <property type="term" value="F:xenobiotic transmembrane transporter activity"/>
    <property type="evidence" value="ECO:0007669"/>
    <property type="project" value="InterPro"/>
</dbReference>
<accession>A0AA45WVE4</accession>
<feature type="transmembrane region" description="Helical" evidence="12">
    <location>
        <begin position="58"/>
        <end position="80"/>
    </location>
</feature>
<feature type="transmembrane region" description="Helical" evidence="12">
    <location>
        <begin position="422"/>
        <end position="439"/>
    </location>
</feature>
<dbReference type="GO" id="GO:0006811">
    <property type="term" value="P:monoatomic ion transport"/>
    <property type="evidence" value="ECO:0007669"/>
    <property type="project" value="UniProtKB-KW"/>
</dbReference>
<evidence type="ECO:0000256" key="4">
    <source>
        <dbReference type="ARBA" id="ARBA00022448"/>
    </source>
</evidence>
<dbReference type="PIRSF" id="PIRSF006603">
    <property type="entry name" value="DinF"/>
    <property type="match status" value="1"/>
</dbReference>
<name>A0AA45WVE4_9CLOT</name>
<gene>
    <name evidence="13" type="ORF">SAMN06296020_103198</name>
</gene>
<evidence type="ECO:0000256" key="8">
    <source>
        <dbReference type="ARBA" id="ARBA00022989"/>
    </source>
</evidence>
<feature type="transmembrane region" description="Helical" evidence="12">
    <location>
        <begin position="20"/>
        <end position="38"/>
    </location>
</feature>
<comment type="subcellular location">
    <subcellularLocation>
        <location evidence="2">Cell membrane</location>
        <topology evidence="2">Multi-pass membrane protein</topology>
    </subcellularLocation>
</comment>
<feature type="transmembrane region" description="Helical" evidence="12">
    <location>
        <begin position="140"/>
        <end position="158"/>
    </location>
</feature>
<dbReference type="Proteomes" id="UP001158066">
    <property type="component" value="Unassembled WGS sequence"/>
</dbReference>
<dbReference type="AlphaFoldDB" id="A0AA45WVE4"/>
<evidence type="ECO:0000256" key="6">
    <source>
        <dbReference type="ARBA" id="ARBA00022475"/>
    </source>
</evidence>
<dbReference type="PANTHER" id="PTHR43298">
    <property type="entry name" value="MULTIDRUG RESISTANCE PROTEIN NORM-RELATED"/>
    <property type="match status" value="1"/>
</dbReference>
<comment type="function">
    <text evidence="1">Multidrug efflux pump.</text>
</comment>
<proteinExistence type="predicted"/>
<evidence type="ECO:0000256" key="3">
    <source>
        <dbReference type="ARBA" id="ARBA00020268"/>
    </source>
</evidence>
<dbReference type="InterPro" id="IPR050222">
    <property type="entry name" value="MATE_MdtK"/>
</dbReference>
<keyword evidence="7 12" id="KW-0812">Transmembrane</keyword>
<feature type="transmembrane region" description="Helical" evidence="12">
    <location>
        <begin position="324"/>
        <end position="344"/>
    </location>
</feature>
<keyword evidence="10 12" id="KW-0472">Membrane</keyword>
<keyword evidence="5" id="KW-0050">Antiport</keyword>
<keyword evidence="4" id="KW-0813">Transport</keyword>
<evidence type="ECO:0000256" key="1">
    <source>
        <dbReference type="ARBA" id="ARBA00003408"/>
    </source>
</evidence>
<dbReference type="InterPro" id="IPR048279">
    <property type="entry name" value="MdtK-like"/>
</dbReference>
<dbReference type="EMBL" id="FXUF01000003">
    <property type="protein sequence ID" value="SMP48016.1"/>
    <property type="molecule type" value="Genomic_DNA"/>
</dbReference>
<evidence type="ECO:0000256" key="12">
    <source>
        <dbReference type="SAM" id="Phobius"/>
    </source>
</evidence>
<keyword evidence="14" id="KW-1185">Reference proteome</keyword>
<evidence type="ECO:0000313" key="13">
    <source>
        <dbReference type="EMBL" id="SMP48016.1"/>
    </source>
</evidence>
<evidence type="ECO:0000256" key="2">
    <source>
        <dbReference type="ARBA" id="ARBA00004651"/>
    </source>
</evidence>
<keyword evidence="9" id="KW-0406">Ion transport</keyword>
<dbReference type="PANTHER" id="PTHR43298:SF4">
    <property type="entry name" value="DRUG_SODIUM ANTIPORTER"/>
    <property type="match status" value="1"/>
</dbReference>
<evidence type="ECO:0000256" key="9">
    <source>
        <dbReference type="ARBA" id="ARBA00023065"/>
    </source>
</evidence>
<feature type="transmembrane region" description="Helical" evidence="12">
    <location>
        <begin position="200"/>
        <end position="220"/>
    </location>
</feature>
<organism evidence="13 14">
    <name type="scientific">Anoxynatronum buryatiense</name>
    <dbReference type="NCBI Taxonomy" id="489973"/>
    <lineage>
        <taxon>Bacteria</taxon>
        <taxon>Bacillati</taxon>
        <taxon>Bacillota</taxon>
        <taxon>Clostridia</taxon>
        <taxon>Eubacteriales</taxon>
        <taxon>Clostridiaceae</taxon>
        <taxon>Anoxynatronum</taxon>
    </lineage>
</organism>
<comment type="caution">
    <text evidence="13">The sequence shown here is derived from an EMBL/GenBank/DDBJ whole genome shotgun (WGS) entry which is preliminary data.</text>
</comment>
<reference evidence="13" key="1">
    <citation type="submission" date="2017-05" db="EMBL/GenBank/DDBJ databases">
        <authorList>
            <person name="Varghese N."/>
            <person name="Submissions S."/>
        </authorList>
    </citation>
    <scope>NUCLEOTIDE SEQUENCE</scope>
    <source>
        <strain evidence="13">Su22</strain>
    </source>
</reference>
<feature type="transmembrane region" description="Helical" evidence="12">
    <location>
        <begin position="101"/>
        <end position="120"/>
    </location>
</feature>
<sequence length="452" mass="48232">MTYQSSLNDPTASLNQQIMVLAGPAILEMLMHTLVWTADTAMVGRLTPADIAAVNLGAHMMFTIAAIFGALGTGATAMVARAIGADNSEKATHTASQAMGLSIILGLVIATVGMLMAQPIFEKLVDDPLVIDKGSEYMRIVYIGAYFLIPQMVGNAIIRGSGNTFIPLLSAVVANVFNIVADYVLIFGKLGFPAMGSRGAAIATGTAQILGACVTFYYLFRGSGTIRLSFRKLFFFESTSVKNLVKLSIPAGLEVTMNEGSRLVSSFWIAQLGTVSYAAHSLAVAGESVSFMPGYGFAVAAATLMGQRLGAGKLKAADESVRRCVLFAVILMGSVGVLFFFMPHRIMGLLSTSTDAVELAGRSIRIGAFEQIPIAIAMVISGALKGAGDTQGPFRISLVTNLCIRLPLIYLAVFVFQLPLTVVWIISVTQYVVEALLMTRRYRKGHWKTIKV</sequence>
<dbReference type="RefSeq" id="WP_283408468.1">
    <property type="nucleotide sequence ID" value="NZ_FXUF01000003.1"/>
</dbReference>
<keyword evidence="8 12" id="KW-1133">Transmembrane helix</keyword>
<dbReference type="Pfam" id="PF01554">
    <property type="entry name" value="MatE"/>
    <property type="match status" value="2"/>
</dbReference>
<dbReference type="GO" id="GO:0005886">
    <property type="term" value="C:plasma membrane"/>
    <property type="evidence" value="ECO:0007669"/>
    <property type="project" value="UniProtKB-SubCell"/>
</dbReference>
<feature type="transmembrane region" description="Helical" evidence="12">
    <location>
        <begin position="165"/>
        <end position="188"/>
    </location>
</feature>
<evidence type="ECO:0000256" key="7">
    <source>
        <dbReference type="ARBA" id="ARBA00022692"/>
    </source>
</evidence>
<evidence type="ECO:0000256" key="11">
    <source>
        <dbReference type="ARBA" id="ARBA00031636"/>
    </source>
</evidence>
<protein>
    <recommendedName>
        <fullName evidence="3">Probable multidrug resistance protein NorM</fullName>
    </recommendedName>
    <alternativeName>
        <fullName evidence="11">Multidrug-efflux transporter</fullName>
    </alternativeName>
</protein>
<evidence type="ECO:0000313" key="14">
    <source>
        <dbReference type="Proteomes" id="UP001158066"/>
    </source>
</evidence>
<dbReference type="NCBIfam" id="TIGR00797">
    <property type="entry name" value="matE"/>
    <property type="match status" value="1"/>
</dbReference>
<keyword evidence="6" id="KW-1003">Cell membrane</keyword>
<dbReference type="GO" id="GO:0015297">
    <property type="term" value="F:antiporter activity"/>
    <property type="evidence" value="ECO:0007669"/>
    <property type="project" value="UniProtKB-KW"/>
</dbReference>
<evidence type="ECO:0000256" key="5">
    <source>
        <dbReference type="ARBA" id="ARBA00022449"/>
    </source>
</evidence>